<sequence>MQCPAQPVSCDASGGCGHFWFSNVLHSGAAITQYCPAIGHQQLYTPRHQPCVQSGDGRRDGIVSCVIHRRPAMMAGWWRAPWTLAAAFILPFSSY</sequence>
<dbReference type="Proteomes" id="UP000324222">
    <property type="component" value="Unassembled WGS sequence"/>
</dbReference>
<keyword evidence="2" id="KW-1185">Reference proteome</keyword>
<comment type="caution">
    <text evidence="1">The sequence shown here is derived from an EMBL/GenBank/DDBJ whole genome shotgun (WGS) entry which is preliminary data.</text>
</comment>
<evidence type="ECO:0000313" key="1">
    <source>
        <dbReference type="EMBL" id="MPC50067.1"/>
    </source>
</evidence>
<name>A0A5B7FXC2_PORTR</name>
<evidence type="ECO:0000313" key="2">
    <source>
        <dbReference type="Proteomes" id="UP000324222"/>
    </source>
</evidence>
<protein>
    <submittedName>
        <fullName evidence="1">Uncharacterized protein</fullName>
    </submittedName>
</protein>
<reference evidence="1 2" key="1">
    <citation type="submission" date="2019-05" db="EMBL/GenBank/DDBJ databases">
        <title>Another draft genome of Portunus trituberculatus and its Hox gene families provides insights of decapod evolution.</title>
        <authorList>
            <person name="Jeong J.-H."/>
            <person name="Song I."/>
            <person name="Kim S."/>
            <person name="Choi T."/>
            <person name="Kim D."/>
            <person name="Ryu S."/>
            <person name="Kim W."/>
        </authorList>
    </citation>
    <scope>NUCLEOTIDE SEQUENCE [LARGE SCALE GENOMIC DNA]</scope>
    <source>
        <tissue evidence="1">Muscle</tissue>
    </source>
</reference>
<accession>A0A5B7FXC2</accession>
<gene>
    <name evidence="1" type="ORF">E2C01_043888</name>
</gene>
<proteinExistence type="predicted"/>
<dbReference type="EMBL" id="VSRR010009263">
    <property type="protein sequence ID" value="MPC50067.1"/>
    <property type="molecule type" value="Genomic_DNA"/>
</dbReference>
<organism evidence="1 2">
    <name type="scientific">Portunus trituberculatus</name>
    <name type="common">Swimming crab</name>
    <name type="synonym">Neptunus trituberculatus</name>
    <dbReference type="NCBI Taxonomy" id="210409"/>
    <lineage>
        <taxon>Eukaryota</taxon>
        <taxon>Metazoa</taxon>
        <taxon>Ecdysozoa</taxon>
        <taxon>Arthropoda</taxon>
        <taxon>Crustacea</taxon>
        <taxon>Multicrustacea</taxon>
        <taxon>Malacostraca</taxon>
        <taxon>Eumalacostraca</taxon>
        <taxon>Eucarida</taxon>
        <taxon>Decapoda</taxon>
        <taxon>Pleocyemata</taxon>
        <taxon>Brachyura</taxon>
        <taxon>Eubrachyura</taxon>
        <taxon>Portunoidea</taxon>
        <taxon>Portunidae</taxon>
        <taxon>Portuninae</taxon>
        <taxon>Portunus</taxon>
    </lineage>
</organism>
<dbReference type="AlphaFoldDB" id="A0A5B7FXC2"/>